<sequence length="234" mass="25035">MPKVSYPAPAGVLRGYLAVPPTDGPWPAVIVVQDVRGMTADLRRISDRLAAAGYLTLAPALYSRGLRIKCMVSTIRTHFAGTGDSFDDIVAARDHLLADPRCTGKVGLVGFCMGAGFVLQLSPSGLFDASAPNYGLNPKNIDALAESCPVVASYGAKDRITRTGSAAELEAVLAKGGVARDIKEYENVGHAFMNDFGIPAPFTVIERLAAMSYSEPEAEDAWRRILSFFEEHLS</sequence>
<proteinExistence type="predicted"/>
<name>A0A1Q4HFL7_9MYCO</name>
<dbReference type="InterPro" id="IPR051049">
    <property type="entry name" value="Dienelactone_hydrolase-like"/>
</dbReference>
<accession>A0A1Q4HFL7</accession>
<feature type="domain" description="Dienelactone hydrolase" evidence="1">
    <location>
        <begin position="13"/>
        <end position="232"/>
    </location>
</feature>
<dbReference type="PANTHER" id="PTHR46623:SF6">
    <property type="entry name" value="ALPHA_BETA-HYDROLASES SUPERFAMILY PROTEIN"/>
    <property type="match status" value="1"/>
</dbReference>
<reference evidence="3 5" key="2">
    <citation type="submission" date="2017-10" db="EMBL/GenBank/DDBJ databases">
        <title>The new phylogeny of genus Mycobacterium.</title>
        <authorList>
            <person name="Tortoli E."/>
            <person name="Trovato A."/>
            <person name="Cirillo D.M."/>
        </authorList>
    </citation>
    <scope>NUCLEOTIDE SEQUENCE [LARGE SCALE GENOMIC DNA]</scope>
    <source>
        <strain evidence="3 5">IP141170001</strain>
    </source>
</reference>
<keyword evidence="5" id="KW-1185">Reference proteome</keyword>
<dbReference type="OrthoDB" id="3208682at2"/>
<dbReference type="InterPro" id="IPR029058">
    <property type="entry name" value="AB_hydrolase_fold"/>
</dbReference>
<evidence type="ECO:0000313" key="2">
    <source>
        <dbReference type="EMBL" id="OPE45088.1"/>
    </source>
</evidence>
<dbReference type="PANTHER" id="PTHR46623">
    <property type="entry name" value="CARBOXYMETHYLENEBUTENOLIDASE-RELATED"/>
    <property type="match status" value="1"/>
</dbReference>
<dbReference type="SUPFAM" id="SSF53474">
    <property type="entry name" value="alpha/beta-Hydrolases"/>
    <property type="match status" value="1"/>
</dbReference>
<organism evidence="2 4">
    <name type="scientific">Mycolicibacterium diernhoferi</name>
    <dbReference type="NCBI Taxonomy" id="1801"/>
    <lineage>
        <taxon>Bacteria</taxon>
        <taxon>Bacillati</taxon>
        <taxon>Actinomycetota</taxon>
        <taxon>Actinomycetes</taxon>
        <taxon>Mycobacteriales</taxon>
        <taxon>Mycobacteriaceae</taxon>
        <taxon>Mycolicibacterium</taxon>
    </lineage>
</organism>
<reference evidence="2 4" key="1">
    <citation type="submission" date="2016-09" db="EMBL/GenBank/DDBJ databases">
        <title>genome sequences of unsequenced Mycobacteria.</title>
        <authorList>
            <person name="Greninger A.L."/>
            <person name="Jerome K.R."/>
            <person name="Mcnair B."/>
            <person name="Wallis C."/>
            <person name="Fang F."/>
        </authorList>
    </citation>
    <scope>NUCLEOTIDE SEQUENCE [LARGE SCALE GENOMIC DNA]</scope>
    <source>
        <strain evidence="2 4">BM1</strain>
    </source>
</reference>
<dbReference type="Proteomes" id="UP000220340">
    <property type="component" value="Unassembled WGS sequence"/>
</dbReference>
<evidence type="ECO:0000313" key="3">
    <source>
        <dbReference type="EMBL" id="PEG54112.1"/>
    </source>
</evidence>
<evidence type="ECO:0000259" key="1">
    <source>
        <dbReference type="Pfam" id="PF01738"/>
    </source>
</evidence>
<evidence type="ECO:0000313" key="5">
    <source>
        <dbReference type="Proteomes" id="UP000220340"/>
    </source>
</evidence>
<dbReference type="EMBL" id="MIJD01000554">
    <property type="protein sequence ID" value="OPE45088.1"/>
    <property type="molecule type" value="Genomic_DNA"/>
</dbReference>
<comment type="caution">
    <text evidence="2">The sequence shown here is derived from an EMBL/GenBank/DDBJ whole genome shotgun (WGS) entry which is preliminary data.</text>
</comment>
<dbReference type="Pfam" id="PF01738">
    <property type="entry name" value="DLH"/>
    <property type="match status" value="1"/>
</dbReference>
<protein>
    <submittedName>
        <fullName evidence="2">Carboxymethylenebutenolidase</fullName>
    </submittedName>
    <submittedName>
        <fullName evidence="3">Dienelactone hydrolase family protein</fullName>
    </submittedName>
</protein>
<dbReference type="RefSeq" id="WP_073855795.1">
    <property type="nucleotide sequence ID" value="NZ_BAAATC010000019.1"/>
</dbReference>
<dbReference type="Gene3D" id="3.40.50.1820">
    <property type="entry name" value="alpha/beta hydrolase"/>
    <property type="match status" value="1"/>
</dbReference>
<gene>
    <name evidence="2" type="ORF">BV510_29185</name>
    <name evidence="3" type="ORF">CRI78_12235</name>
</gene>
<dbReference type="InterPro" id="IPR002925">
    <property type="entry name" value="Dienelactn_hydro"/>
</dbReference>
<dbReference type="EMBL" id="PDCR01000014">
    <property type="protein sequence ID" value="PEG54112.1"/>
    <property type="molecule type" value="Genomic_DNA"/>
</dbReference>
<keyword evidence="3" id="KW-0378">Hydrolase</keyword>
<evidence type="ECO:0000313" key="4">
    <source>
        <dbReference type="Proteomes" id="UP000191039"/>
    </source>
</evidence>
<dbReference type="Proteomes" id="UP000191039">
    <property type="component" value="Unassembled WGS sequence"/>
</dbReference>
<dbReference type="AlphaFoldDB" id="A0A1Q4HFL7"/>
<dbReference type="GO" id="GO:0016787">
    <property type="term" value="F:hydrolase activity"/>
    <property type="evidence" value="ECO:0007669"/>
    <property type="project" value="UniProtKB-KW"/>
</dbReference>
<dbReference type="STRING" id="1801.BRW64_08475"/>